<dbReference type="AlphaFoldDB" id="F0XZM4"/>
<feature type="compositionally biased region" description="Pro residues" evidence="1">
    <location>
        <begin position="245"/>
        <end position="264"/>
    </location>
</feature>
<feature type="region of interest" description="Disordered" evidence="1">
    <location>
        <begin position="213"/>
        <end position="282"/>
    </location>
</feature>
<accession>F0XZM4</accession>
<dbReference type="RefSeq" id="XP_009033746.1">
    <property type="nucleotide sequence ID" value="XM_009035498.1"/>
</dbReference>
<feature type="compositionally biased region" description="Low complexity" evidence="1">
    <location>
        <begin position="267"/>
        <end position="282"/>
    </location>
</feature>
<feature type="region of interest" description="Disordered" evidence="1">
    <location>
        <begin position="1"/>
        <end position="43"/>
    </location>
</feature>
<protein>
    <recommendedName>
        <fullName evidence="4">PDZ domain-containing protein</fullName>
    </recommendedName>
</protein>
<dbReference type="GeneID" id="20223610"/>
<feature type="compositionally biased region" description="Basic and acidic residues" evidence="1">
    <location>
        <begin position="235"/>
        <end position="244"/>
    </location>
</feature>
<dbReference type="OrthoDB" id="10645030at2759"/>
<dbReference type="Proteomes" id="UP000002729">
    <property type="component" value="Unassembled WGS sequence"/>
</dbReference>
<sequence>MAAKPASPASGRWSWLFGGWSPKTKPKKAPTRDAPGGDEDDEEFYTFDAYHEARASPQTLRKRRSQQPVSNPCALVAASARPRALTPVSEVLVRESEHRDRAVGLAIAREHRRLGAGGRLYTVVFKGDTLGFSLVLARLPESPRSRLVVDSTTLGGACYDLVRPLDELVAINNEKLIPIEMEAFPTLVYRLQHGPRPTRLTFSMGYGRDAAFREQSRRRSSRLPPGLPVSPGHQPRAEAFDSPEKVPPPPATPPPPPPPPPPPRSFASAGIQTSSAAGAAASTSTAELLVDLREPVTPLDLRAAPAAPRPAPPRVVDDDVAGACGCMGDMGDMALSPFALEPCSCPQESGAILGDGLCQWDIDRAGDGEVLSAAEEV</sequence>
<reference evidence="2 3" key="1">
    <citation type="journal article" date="2011" name="Proc. Natl. Acad. Sci. U.S.A.">
        <title>Niche of harmful alga Aureococcus anophagefferens revealed through ecogenomics.</title>
        <authorList>
            <person name="Gobler C.J."/>
            <person name="Berry D.L."/>
            <person name="Dyhrman S.T."/>
            <person name="Wilhelm S.W."/>
            <person name="Salamov A."/>
            <person name="Lobanov A.V."/>
            <person name="Zhang Y."/>
            <person name="Collier J.L."/>
            <person name="Wurch L.L."/>
            <person name="Kustka A.B."/>
            <person name="Dill B.D."/>
            <person name="Shah M."/>
            <person name="VerBerkmoes N.C."/>
            <person name="Kuo A."/>
            <person name="Terry A."/>
            <person name="Pangilinan J."/>
            <person name="Lindquist E.A."/>
            <person name="Lucas S."/>
            <person name="Paulsen I.T."/>
            <person name="Hattenrath-Lehmann T.K."/>
            <person name="Talmage S.C."/>
            <person name="Walker E.A."/>
            <person name="Koch F."/>
            <person name="Burson A.M."/>
            <person name="Marcoval M.A."/>
            <person name="Tang Y.Z."/>
            <person name="Lecleir G.R."/>
            <person name="Coyne K.J."/>
            <person name="Berg G.M."/>
            <person name="Bertrand E.M."/>
            <person name="Saito M.A."/>
            <person name="Gladyshev V.N."/>
            <person name="Grigoriev I.V."/>
        </authorList>
    </citation>
    <scope>NUCLEOTIDE SEQUENCE [LARGE SCALE GENOMIC DNA]</scope>
    <source>
        <strain evidence="3">CCMP 1984</strain>
    </source>
</reference>
<keyword evidence="3" id="KW-1185">Reference proteome</keyword>
<evidence type="ECO:0008006" key="4">
    <source>
        <dbReference type="Google" id="ProtNLM"/>
    </source>
</evidence>
<evidence type="ECO:0000313" key="2">
    <source>
        <dbReference type="EMBL" id="EGB11372.1"/>
    </source>
</evidence>
<proteinExistence type="predicted"/>
<evidence type="ECO:0000313" key="3">
    <source>
        <dbReference type="Proteomes" id="UP000002729"/>
    </source>
</evidence>
<evidence type="ECO:0000256" key="1">
    <source>
        <dbReference type="SAM" id="MobiDB-lite"/>
    </source>
</evidence>
<organism evidence="3">
    <name type="scientific">Aureococcus anophagefferens</name>
    <name type="common">Harmful bloom alga</name>
    <dbReference type="NCBI Taxonomy" id="44056"/>
    <lineage>
        <taxon>Eukaryota</taxon>
        <taxon>Sar</taxon>
        <taxon>Stramenopiles</taxon>
        <taxon>Ochrophyta</taxon>
        <taxon>Pelagophyceae</taxon>
        <taxon>Pelagomonadales</taxon>
        <taxon>Pelagomonadaceae</taxon>
        <taxon>Aureococcus</taxon>
    </lineage>
</organism>
<dbReference type="KEGG" id="aaf:AURANDRAFT_61779"/>
<dbReference type="InParanoid" id="F0XZM4"/>
<gene>
    <name evidence="2" type="ORF">AURANDRAFT_61779</name>
</gene>
<dbReference type="EMBL" id="GL833122">
    <property type="protein sequence ID" value="EGB11372.1"/>
    <property type="molecule type" value="Genomic_DNA"/>
</dbReference>
<name>F0XZM4_AURAN</name>